<organism evidence="2 3">
    <name type="scientific">Parvicella tangerina</name>
    <dbReference type="NCBI Taxonomy" id="2829795"/>
    <lineage>
        <taxon>Bacteria</taxon>
        <taxon>Pseudomonadati</taxon>
        <taxon>Bacteroidota</taxon>
        <taxon>Flavobacteriia</taxon>
        <taxon>Flavobacteriales</taxon>
        <taxon>Parvicellaceae</taxon>
        <taxon>Parvicella</taxon>
    </lineage>
</organism>
<dbReference type="RefSeq" id="WP_258542470.1">
    <property type="nucleotide sequence ID" value="NZ_OU015584.1"/>
</dbReference>
<sequence length="160" mass="17908">MIRTVLLLLFSLKVLSTFSMIDPFYKEVMQRGYQILAGDSVKFPDGSICAIEDFNNLDCGKQWMTEDYCIPEGEAVWDDNKCCDGLEPYLEEGVAGQATCEKIKKKTTSSETTDDEDEEGFAGFLGSSTVLYFFIGVLIPLSLFVILAISVKKRLPKKED</sequence>
<keyword evidence="1" id="KW-0812">Transmembrane</keyword>
<keyword evidence="1" id="KW-0472">Membrane</keyword>
<dbReference type="Proteomes" id="UP000683507">
    <property type="component" value="Chromosome"/>
</dbReference>
<evidence type="ECO:0000313" key="3">
    <source>
        <dbReference type="Proteomes" id="UP000683507"/>
    </source>
</evidence>
<name>A0A916NIA7_9FLAO</name>
<dbReference type="KEGG" id="ptan:CRYO30217_02239"/>
<keyword evidence="3" id="KW-1185">Reference proteome</keyword>
<proteinExistence type="predicted"/>
<gene>
    <name evidence="2" type="ORF">CRYO30217_02239</name>
</gene>
<dbReference type="AlphaFoldDB" id="A0A916NIA7"/>
<feature type="transmembrane region" description="Helical" evidence="1">
    <location>
        <begin position="130"/>
        <end position="151"/>
    </location>
</feature>
<protein>
    <submittedName>
        <fullName evidence="2">Uncharacterized protein</fullName>
    </submittedName>
</protein>
<keyword evidence="1" id="KW-1133">Transmembrane helix</keyword>
<accession>A0A916NIA7</accession>
<dbReference type="EMBL" id="OU015584">
    <property type="protein sequence ID" value="CAG5083594.1"/>
    <property type="molecule type" value="Genomic_DNA"/>
</dbReference>
<evidence type="ECO:0000313" key="2">
    <source>
        <dbReference type="EMBL" id="CAG5083594.1"/>
    </source>
</evidence>
<evidence type="ECO:0000256" key="1">
    <source>
        <dbReference type="SAM" id="Phobius"/>
    </source>
</evidence>
<reference evidence="2" key="1">
    <citation type="submission" date="2021-04" db="EMBL/GenBank/DDBJ databases">
        <authorList>
            <person name="Rodrigo-Torres L."/>
            <person name="Arahal R. D."/>
            <person name="Lucena T."/>
        </authorList>
    </citation>
    <scope>NUCLEOTIDE SEQUENCE</scope>
    <source>
        <strain evidence="2">AS29M-1</strain>
    </source>
</reference>